<evidence type="ECO:0000313" key="1">
    <source>
        <dbReference type="EMBL" id="EFL24035.1"/>
    </source>
</evidence>
<dbReference type="HOGENOM" id="CLU_1936953_0_0_11"/>
<keyword evidence="2" id="KW-1185">Reference proteome</keyword>
<dbReference type="Proteomes" id="UP000003963">
    <property type="component" value="Unassembled WGS sequence"/>
</dbReference>
<proteinExistence type="predicted"/>
<gene>
    <name evidence="1" type="ORF">SSOG_03749</name>
</gene>
<name>D9WR69_9ACTN</name>
<sequence>MIRAEADGLVIEGTLHGARFAADAAPSVIATPRGAALPFTAGVTALDASRFRFTVPYERIYAAHGGQKGTAGWDLTLRKAPDSTTAIRIGRVIGDILDRHKTDLHPVTHGVRPDLSKSGDLAITCAPQEN</sequence>
<dbReference type="AlphaFoldDB" id="D9WR69"/>
<protein>
    <submittedName>
        <fullName evidence="1">Uncharacterized protein</fullName>
    </submittedName>
</protein>
<organism evidence="1 2">
    <name type="scientific">Streptomyces himastatinicus ATCC 53653</name>
    <dbReference type="NCBI Taxonomy" id="457427"/>
    <lineage>
        <taxon>Bacteria</taxon>
        <taxon>Bacillati</taxon>
        <taxon>Actinomycetota</taxon>
        <taxon>Actinomycetes</taxon>
        <taxon>Kitasatosporales</taxon>
        <taxon>Streptomycetaceae</taxon>
        <taxon>Streptomyces</taxon>
        <taxon>Streptomyces violaceusniger group</taxon>
    </lineage>
</organism>
<dbReference type="EMBL" id="GG657754">
    <property type="protein sequence ID" value="EFL24035.1"/>
    <property type="molecule type" value="Genomic_DNA"/>
</dbReference>
<accession>D9WR69</accession>
<evidence type="ECO:0000313" key="2">
    <source>
        <dbReference type="Proteomes" id="UP000003963"/>
    </source>
</evidence>
<reference evidence="1 2" key="1">
    <citation type="submission" date="2009-02" db="EMBL/GenBank/DDBJ databases">
        <title>Annotation of Streptomyces hygroscopicus strain ATCC 53653.</title>
        <authorList>
            <consortium name="The Broad Institute Genome Sequencing Platform"/>
            <consortium name="Broad Institute Microbial Sequencing Center"/>
            <person name="Fischbach M."/>
            <person name="Godfrey P."/>
            <person name="Ward D."/>
            <person name="Young S."/>
            <person name="Zeng Q."/>
            <person name="Koehrsen M."/>
            <person name="Alvarado L."/>
            <person name="Berlin A.M."/>
            <person name="Bochicchio J."/>
            <person name="Borenstein D."/>
            <person name="Chapman S.B."/>
            <person name="Chen Z."/>
            <person name="Engels R."/>
            <person name="Freedman E."/>
            <person name="Gellesch M."/>
            <person name="Goldberg J."/>
            <person name="Griggs A."/>
            <person name="Gujja S."/>
            <person name="Heilman E.R."/>
            <person name="Heiman D.I."/>
            <person name="Hepburn T.A."/>
            <person name="Howarth C."/>
            <person name="Jen D."/>
            <person name="Larson L."/>
            <person name="Lewis B."/>
            <person name="Mehta T."/>
            <person name="Park D."/>
            <person name="Pearson M."/>
            <person name="Richards J."/>
            <person name="Roberts A."/>
            <person name="Saif S."/>
            <person name="Shea T.D."/>
            <person name="Shenoy N."/>
            <person name="Sisk P."/>
            <person name="Stolte C."/>
            <person name="Sykes S.N."/>
            <person name="Thomson T."/>
            <person name="Walk T."/>
            <person name="White J."/>
            <person name="Yandava C."/>
            <person name="Straight P."/>
            <person name="Clardy J."/>
            <person name="Hung D."/>
            <person name="Kolter R."/>
            <person name="Mekalanos J."/>
            <person name="Walker S."/>
            <person name="Walsh C.T."/>
            <person name="Wieland-Brown L.C."/>
            <person name="Haas B."/>
            <person name="Nusbaum C."/>
            <person name="Birren B."/>
        </authorList>
    </citation>
    <scope>NUCLEOTIDE SEQUENCE [LARGE SCALE GENOMIC DNA]</scope>
    <source>
        <strain evidence="1 2">ATCC 53653</strain>
    </source>
</reference>